<reference evidence="1 2" key="2">
    <citation type="submission" date="2018-11" db="EMBL/GenBank/DDBJ databases">
        <authorList>
            <consortium name="Pathogen Informatics"/>
        </authorList>
    </citation>
    <scope>NUCLEOTIDE SEQUENCE [LARGE SCALE GENOMIC DNA]</scope>
</reference>
<name>A0A183HS17_9BILA</name>
<protein>
    <submittedName>
        <fullName evidence="3">Ovule protein</fullName>
    </submittedName>
</protein>
<dbReference type="EMBL" id="UZAJ01013531">
    <property type="protein sequence ID" value="VDO67273.1"/>
    <property type="molecule type" value="Genomic_DNA"/>
</dbReference>
<proteinExistence type="predicted"/>
<sequence length="69" mass="8415">MMNQFMRNHHHCLQIYPDHIHQYNHDVMKDENRKGDNHLIHLPHDMHYVMSDPRNKIRQLNYVPTGSNT</sequence>
<evidence type="ECO:0000313" key="1">
    <source>
        <dbReference type="EMBL" id="VDO67273.1"/>
    </source>
</evidence>
<accession>A0A183HS17</accession>
<evidence type="ECO:0000313" key="2">
    <source>
        <dbReference type="Proteomes" id="UP000267606"/>
    </source>
</evidence>
<reference evidence="3" key="1">
    <citation type="submission" date="2016-06" db="UniProtKB">
        <authorList>
            <consortium name="WormBaseParasite"/>
        </authorList>
    </citation>
    <scope>IDENTIFICATION</scope>
</reference>
<gene>
    <name evidence="1" type="ORF">OFLC_LOCUS10282</name>
</gene>
<dbReference type="AlphaFoldDB" id="A0A183HS17"/>
<organism evidence="3">
    <name type="scientific">Onchocerca flexuosa</name>
    <dbReference type="NCBI Taxonomy" id="387005"/>
    <lineage>
        <taxon>Eukaryota</taxon>
        <taxon>Metazoa</taxon>
        <taxon>Ecdysozoa</taxon>
        <taxon>Nematoda</taxon>
        <taxon>Chromadorea</taxon>
        <taxon>Rhabditida</taxon>
        <taxon>Spirurina</taxon>
        <taxon>Spiruromorpha</taxon>
        <taxon>Filarioidea</taxon>
        <taxon>Onchocercidae</taxon>
        <taxon>Onchocerca</taxon>
    </lineage>
</organism>
<dbReference type="Proteomes" id="UP000267606">
    <property type="component" value="Unassembled WGS sequence"/>
</dbReference>
<dbReference type="WBParaSite" id="OFLC_0001027801-mRNA-1">
    <property type="protein sequence ID" value="OFLC_0001027801-mRNA-1"/>
    <property type="gene ID" value="OFLC_0001027801"/>
</dbReference>
<evidence type="ECO:0000313" key="3">
    <source>
        <dbReference type="WBParaSite" id="OFLC_0001027801-mRNA-1"/>
    </source>
</evidence>
<keyword evidence="2" id="KW-1185">Reference proteome</keyword>